<name>A0A852S5S5_9MICO</name>
<dbReference type="AlphaFoldDB" id="A0A852S5S5"/>
<evidence type="ECO:0000313" key="1">
    <source>
        <dbReference type="EMBL" id="NYD68648.1"/>
    </source>
</evidence>
<dbReference type="Proteomes" id="UP000581087">
    <property type="component" value="Unassembled WGS sequence"/>
</dbReference>
<gene>
    <name evidence="1" type="ORF">BJ972_003167</name>
</gene>
<protein>
    <recommendedName>
        <fullName evidence="3">Epoxide hydrolase</fullName>
    </recommendedName>
</protein>
<evidence type="ECO:0008006" key="3">
    <source>
        <dbReference type="Google" id="ProtNLM"/>
    </source>
</evidence>
<dbReference type="RefSeq" id="WP_206736522.1">
    <property type="nucleotide sequence ID" value="NZ_JACCBI010000001.1"/>
</dbReference>
<accession>A0A852S5S5</accession>
<evidence type="ECO:0000313" key="2">
    <source>
        <dbReference type="Proteomes" id="UP000581087"/>
    </source>
</evidence>
<dbReference type="InterPro" id="IPR029058">
    <property type="entry name" value="AB_hydrolase_fold"/>
</dbReference>
<sequence length="62" mass="7230">MRSRVSAESDCFAHDIGIRRFVEDDHTIVRWTDVEDRGGHFAALEEPETLVSDIREFLRALR</sequence>
<proteinExistence type="predicted"/>
<reference evidence="1 2" key="1">
    <citation type="submission" date="2020-07" db="EMBL/GenBank/DDBJ databases">
        <title>Sequencing the genomes of 1000 actinobacteria strains.</title>
        <authorList>
            <person name="Klenk H.-P."/>
        </authorList>
    </citation>
    <scope>NUCLEOTIDE SEQUENCE [LARGE SCALE GENOMIC DNA]</scope>
    <source>
        <strain evidence="1 2">DSM 23870</strain>
    </source>
</reference>
<dbReference type="Gene3D" id="3.40.50.1820">
    <property type="entry name" value="alpha/beta hydrolase"/>
    <property type="match status" value="1"/>
</dbReference>
<dbReference type="SUPFAM" id="SSF53474">
    <property type="entry name" value="alpha/beta-Hydrolases"/>
    <property type="match status" value="1"/>
</dbReference>
<dbReference type="EMBL" id="JACCBI010000001">
    <property type="protein sequence ID" value="NYD68648.1"/>
    <property type="molecule type" value="Genomic_DNA"/>
</dbReference>
<organism evidence="1 2">
    <name type="scientific">Agromyces atrinae</name>
    <dbReference type="NCBI Taxonomy" id="592376"/>
    <lineage>
        <taxon>Bacteria</taxon>
        <taxon>Bacillati</taxon>
        <taxon>Actinomycetota</taxon>
        <taxon>Actinomycetes</taxon>
        <taxon>Micrococcales</taxon>
        <taxon>Microbacteriaceae</taxon>
        <taxon>Agromyces</taxon>
    </lineage>
</organism>
<comment type="caution">
    <text evidence="1">The sequence shown here is derived from an EMBL/GenBank/DDBJ whole genome shotgun (WGS) entry which is preliminary data.</text>
</comment>